<reference evidence="3 4" key="1">
    <citation type="submission" date="2020-04" db="EMBL/GenBank/DDBJ databases">
        <title>Phylogenetic Diversity and Antibacterial Activity against Ralstonia solanacearum of Endophytic Actinomycete Isolated from Moss.</title>
        <authorList>
            <person name="Zhuang X."/>
        </authorList>
    </citation>
    <scope>NUCLEOTIDE SEQUENCE [LARGE SCALE GENOMIC DNA]</scope>
    <source>
        <strain evidence="3 4">LD120</strain>
    </source>
</reference>
<dbReference type="RefSeq" id="WP_168537276.1">
    <property type="nucleotide sequence ID" value="NZ_JAAWWP010000004.1"/>
</dbReference>
<evidence type="ECO:0000313" key="3">
    <source>
        <dbReference type="EMBL" id="NKI41168.1"/>
    </source>
</evidence>
<proteinExistence type="predicted"/>
<keyword evidence="4" id="KW-1185">Reference proteome</keyword>
<evidence type="ECO:0000313" key="4">
    <source>
        <dbReference type="Proteomes" id="UP000772196"/>
    </source>
</evidence>
<feature type="transmembrane region" description="Helical" evidence="2">
    <location>
        <begin position="31"/>
        <end position="49"/>
    </location>
</feature>
<evidence type="ECO:0000256" key="2">
    <source>
        <dbReference type="SAM" id="Phobius"/>
    </source>
</evidence>
<keyword evidence="2" id="KW-0472">Membrane</keyword>
<dbReference type="Proteomes" id="UP000772196">
    <property type="component" value="Unassembled WGS sequence"/>
</dbReference>
<dbReference type="InterPro" id="IPR021449">
    <property type="entry name" value="DUF3099"/>
</dbReference>
<accession>A0ABX1GZG4</accession>
<keyword evidence="2" id="KW-1133">Transmembrane helix</keyword>
<dbReference type="Pfam" id="PF11298">
    <property type="entry name" value="DUF3099"/>
    <property type="match status" value="1"/>
</dbReference>
<feature type="transmembrane region" description="Helical" evidence="2">
    <location>
        <begin position="55"/>
        <end position="76"/>
    </location>
</feature>
<feature type="region of interest" description="Disordered" evidence="1">
    <location>
        <begin position="94"/>
        <end position="129"/>
    </location>
</feature>
<evidence type="ECO:0000256" key="1">
    <source>
        <dbReference type="SAM" id="MobiDB-lite"/>
    </source>
</evidence>
<protein>
    <submittedName>
        <fullName evidence="3">DUF3099 domain-containing protein</fullName>
    </submittedName>
</protein>
<dbReference type="EMBL" id="JAAWWP010000004">
    <property type="protein sequence ID" value="NKI41168.1"/>
    <property type="molecule type" value="Genomic_DNA"/>
</dbReference>
<name>A0ABX1GZG4_9ACTN</name>
<comment type="caution">
    <text evidence="3">The sequence shown here is derived from an EMBL/GenBank/DDBJ whole genome shotgun (WGS) entry which is preliminary data.</text>
</comment>
<gene>
    <name evidence="3" type="ORF">HFV08_07955</name>
</gene>
<keyword evidence="2" id="KW-0812">Transmembrane</keyword>
<sequence>MRRQQNSPQVFRITGARQGLAEDVRGRQRRYVISMGVRTVSVILTAVLWDVQRHIAVVCLILGVLLPYAAVVIANAGRENAPVLPKTVLPPPSRPMLGTVIPREPTASAPPAGASMPGAGAPGTAAEPH</sequence>
<organism evidence="3 4">
    <name type="scientific">Streptomyces physcomitrii</name>
    <dbReference type="NCBI Taxonomy" id="2724184"/>
    <lineage>
        <taxon>Bacteria</taxon>
        <taxon>Bacillati</taxon>
        <taxon>Actinomycetota</taxon>
        <taxon>Actinomycetes</taxon>
        <taxon>Kitasatosporales</taxon>
        <taxon>Streptomycetaceae</taxon>
        <taxon>Streptomyces</taxon>
    </lineage>
</organism>
<feature type="compositionally biased region" description="Low complexity" evidence="1">
    <location>
        <begin position="104"/>
        <end position="129"/>
    </location>
</feature>